<evidence type="ECO:0000256" key="6">
    <source>
        <dbReference type="RuleBase" id="RU003788"/>
    </source>
</evidence>
<dbReference type="GO" id="GO:0042742">
    <property type="term" value="P:defense response to bacterium"/>
    <property type="evidence" value="ECO:0007669"/>
    <property type="project" value="UniProtKB-KW"/>
</dbReference>
<dbReference type="GO" id="GO:0009253">
    <property type="term" value="P:peptidoglycan catabolic process"/>
    <property type="evidence" value="ECO:0007669"/>
    <property type="project" value="InterPro"/>
</dbReference>
<dbReference type="PANTHER" id="PTHR38107:SF3">
    <property type="entry name" value="LYSOZYME RRRD-RELATED"/>
    <property type="match status" value="1"/>
</dbReference>
<dbReference type="HAMAP" id="MF_04136">
    <property type="entry name" value="SAR_ENDOLYSIN"/>
    <property type="match status" value="1"/>
</dbReference>
<name>A0A8I0PV85_MORMO</name>
<dbReference type="EMBL" id="PKLF01000005">
    <property type="protein sequence ID" value="MBE8612045.1"/>
    <property type="molecule type" value="Genomic_DNA"/>
</dbReference>
<dbReference type="CDD" id="cd16900">
    <property type="entry name" value="endolysin_R21-like"/>
    <property type="match status" value="1"/>
</dbReference>
<dbReference type="HAMAP" id="MF_04110">
    <property type="entry name" value="ENDOLYSIN_T4"/>
    <property type="match status" value="1"/>
</dbReference>
<evidence type="ECO:0000256" key="4">
    <source>
        <dbReference type="ARBA" id="ARBA00022801"/>
    </source>
</evidence>
<evidence type="ECO:0000313" key="8">
    <source>
        <dbReference type="Proteomes" id="UP000650477"/>
    </source>
</evidence>
<dbReference type="SUPFAM" id="SSF53955">
    <property type="entry name" value="Lysozyme-like"/>
    <property type="match status" value="1"/>
</dbReference>
<dbReference type="GO" id="GO:0031640">
    <property type="term" value="P:killing of cells of another organism"/>
    <property type="evidence" value="ECO:0007669"/>
    <property type="project" value="UniProtKB-KW"/>
</dbReference>
<dbReference type="GO" id="GO:0016998">
    <property type="term" value="P:cell wall macromolecule catabolic process"/>
    <property type="evidence" value="ECO:0007669"/>
    <property type="project" value="InterPro"/>
</dbReference>
<evidence type="ECO:0000256" key="3">
    <source>
        <dbReference type="ARBA" id="ARBA00022638"/>
    </source>
</evidence>
<sequence>MNNGLAKKAMAAVSGGAIAVALVLIPAFEGMRYKPYQDVAGVWTVCAGHTGPDIQRDKIYTQAECDALLEKDLAIVAKGVDRLIRVDIPVYTRGAIYSFVYNTGVGAFSRSTLLRKLNAGDSAGACGEMKRWVFAGGKPWKGLMTRREIEEIVCHGTL</sequence>
<dbReference type="RefSeq" id="WP_193829610.1">
    <property type="nucleotide sequence ID" value="NZ_PKLF01000005.1"/>
</dbReference>
<comment type="caution">
    <text evidence="7">The sequence shown here is derived from an EMBL/GenBank/DDBJ whole genome shotgun (WGS) entry which is preliminary data.</text>
</comment>
<proteinExistence type="inferred from homology"/>
<dbReference type="EC" id="3.2.1.17" evidence="6"/>
<evidence type="ECO:0000313" key="7">
    <source>
        <dbReference type="EMBL" id="MBE8612045.1"/>
    </source>
</evidence>
<protein>
    <recommendedName>
        <fullName evidence="6">Lysozyme</fullName>
        <ecNumber evidence="6">3.2.1.17</ecNumber>
    </recommendedName>
</protein>
<comment type="similarity">
    <text evidence="6">Belongs to the glycosyl hydrolase 24 family.</text>
</comment>
<dbReference type="GO" id="GO:0003796">
    <property type="term" value="F:lysozyme activity"/>
    <property type="evidence" value="ECO:0007669"/>
    <property type="project" value="UniProtKB-EC"/>
</dbReference>
<keyword evidence="3 6" id="KW-0081">Bacteriolytic enzyme</keyword>
<dbReference type="InterPro" id="IPR043688">
    <property type="entry name" value="SAR_endolysin-like"/>
</dbReference>
<keyword evidence="2 6" id="KW-0929">Antimicrobial</keyword>
<accession>A0A8I0PV85</accession>
<keyword evidence="5 6" id="KW-0326">Glycosidase</keyword>
<evidence type="ECO:0000256" key="1">
    <source>
        <dbReference type="ARBA" id="ARBA00000632"/>
    </source>
</evidence>
<comment type="catalytic activity">
    <reaction evidence="1 6">
        <text>Hydrolysis of (1-&gt;4)-beta-linkages between N-acetylmuramic acid and N-acetyl-D-glucosamine residues in a peptidoglycan and between N-acetyl-D-glucosamine residues in chitodextrins.</text>
        <dbReference type="EC" id="3.2.1.17"/>
    </reaction>
</comment>
<dbReference type="InterPro" id="IPR023347">
    <property type="entry name" value="Lysozyme_dom_sf"/>
</dbReference>
<dbReference type="InterPro" id="IPR051018">
    <property type="entry name" value="Bacteriophage_GH24"/>
</dbReference>
<evidence type="ECO:0000256" key="5">
    <source>
        <dbReference type="ARBA" id="ARBA00023295"/>
    </source>
</evidence>
<dbReference type="PANTHER" id="PTHR38107">
    <property type="match status" value="1"/>
</dbReference>
<dbReference type="Gene3D" id="1.10.530.40">
    <property type="match status" value="1"/>
</dbReference>
<organism evidence="7 8">
    <name type="scientific">Morganella morganii</name>
    <name type="common">Proteus morganii</name>
    <dbReference type="NCBI Taxonomy" id="582"/>
    <lineage>
        <taxon>Bacteria</taxon>
        <taxon>Pseudomonadati</taxon>
        <taxon>Pseudomonadota</taxon>
        <taxon>Gammaproteobacteria</taxon>
        <taxon>Enterobacterales</taxon>
        <taxon>Morganellaceae</taxon>
        <taxon>Morganella</taxon>
    </lineage>
</organism>
<dbReference type="InterPro" id="IPR034690">
    <property type="entry name" value="Endolysin_T4_type"/>
</dbReference>
<dbReference type="AlphaFoldDB" id="A0A8I0PV85"/>
<dbReference type="InterPro" id="IPR023346">
    <property type="entry name" value="Lysozyme-like_dom_sf"/>
</dbReference>
<reference evidence="7" key="1">
    <citation type="submission" date="2017-12" db="EMBL/GenBank/DDBJ databases">
        <title>Genome sequencing and analysis.</title>
        <authorList>
            <person name="Huang Y.-T."/>
        </authorList>
    </citation>
    <scope>NUCLEOTIDE SEQUENCE</scope>
    <source>
        <strain evidence="7">VGH116</strain>
    </source>
</reference>
<keyword evidence="4 6" id="KW-0378">Hydrolase</keyword>
<dbReference type="Proteomes" id="UP000650477">
    <property type="component" value="Unassembled WGS sequence"/>
</dbReference>
<dbReference type="InterPro" id="IPR002196">
    <property type="entry name" value="Glyco_hydro_24"/>
</dbReference>
<dbReference type="Pfam" id="PF00959">
    <property type="entry name" value="Phage_lysozyme"/>
    <property type="match status" value="1"/>
</dbReference>
<evidence type="ECO:0000256" key="2">
    <source>
        <dbReference type="ARBA" id="ARBA00022529"/>
    </source>
</evidence>
<gene>
    <name evidence="7" type="ORF">CYG68_06380</name>
</gene>